<dbReference type="EMBL" id="JAPFFF010000041">
    <property type="protein sequence ID" value="KAK8841418.1"/>
    <property type="molecule type" value="Genomic_DNA"/>
</dbReference>
<dbReference type="Pfam" id="PF08700">
    <property type="entry name" value="VPS51_Exo84_N"/>
    <property type="match status" value="1"/>
</dbReference>
<organism evidence="4 5">
    <name type="scientific">Tritrichomonas musculus</name>
    <dbReference type="NCBI Taxonomy" id="1915356"/>
    <lineage>
        <taxon>Eukaryota</taxon>
        <taxon>Metamonada</taxon>
        <taxon>Parabasalia</taxon>
        <taxon>Tritrichomonadida</taxon>
        <taxon>Tritrichomonadidae</taxon>
        <taxon>Tritrichomonas</taxon>
    </lineage>
</organism>
<comment type="caution">
    <text evidence="4">The sequence shown here is derived from an EMBL/GenBank/DDBJ whole genome shotgun (WGS) entry which is preliminary data.</text>
</comment>
<reference evidence="4 5" key="1">
    <citation type="submission" date="2024-04" db="EMBL/GenBank/DDBJ databases">
        <title>Tritrichomonas musculus Genome.</title>
        <authorList>
            <person name="Alves-Ferreira E."/>
            <person name="Grigg M."/>
            <person name="Lorenzi H."/>
            <person name="Galac M."/>
        </authorList>
    </citation>
    <scope>NUCLEOTIDE SEQUENCE [LARGE SCALE GENOMIC DNA]</scope>
    <source>
        <strain evidence="4 5">EAF2021</strain>
    </source>
</reference>
<protein>
    <recommendedName>
        <fullName evidence="2">Vacuolar protein sorting-associated protein 51 homolog</fullName>
    </recommendedName>
</protein>
<dbReference type="Proteomes" id="UP001470230">
    <property type="component" value="Unassembled WGS sequence"/>
</dbReference>
<evidence type="ECO:0000256" key="1">
    <source>
        <dbReference type="ARBA" id="ARBA00006080"/>
    </source>
</evidence>
<name>A0ABR2H5E3_9EUKA</name>
<accession>A0ABR2H5E3</accession>
<gene>
    <name evidence="4" type="ORF">M9Y10_027035</name>
</gene>
<comment type="subcellular location">
    <subcellularLocation>
        <location evidence="2">Golgi apparatus</location>
        <location evidence="2">trans-Golgi network</location>
    </subcellularLocation>
</comment>
<sequence>MSDSSIDLLRQFYGLDKEVESDPSDIDGKNFQAEPYFQNLIMKTSIPNLNQQCNKIEDEIKKLDGQLQNIINDNYTKFLLASETVKSMKDGLSSLSAQMKVLNSGLSKVSAQAAEIRKDLGPNREKIQEYVGISRLLERIEFISRLPSKLQAHVDRKNYKAAVDIWLSAEKILETQTHYESFVRIRNECLEIIKNIKAQVQIQMMNEETTSEEVINDVVILIELQQPAKVLLPKLIDQRKKIDDTLFEKIPKMDNIFELIATVHDLIVVNCMNFIREYQSQILEYSEILPDTGDREEKMDLFLKNYRSDLFKRITKIFTLEQVCSLNCGDFTKFVTMFTTALGPVGLFQQKMSFTQWILQKYIQTKFNKVVDSTVDMILAANPTENIDETFKNVIHHFKRESGQLFTEFETLVNNQPDTKNYVLGGTGQLFDSLLKKFINIDPRYSLLTFGLSHHFGLKMIPHVYDLAARFDPQSPLLEMEKTLQTDASNATRKCLNIFIRNKRKMLSQIIEQGMLSNNWLEALTPSDVSTPTCLIIEEIALIWGQLDRILARVNDNASSHSSRSSRNVFSVYSGSVLSGSNVPSFHGLREDNIHQIDRLFATVNRLHLGKQAELDSKSIITSIAMYTVKTMLEYVRSLTFSCAGFNQIQVDAFFIFQVINDKIDDLMLFNALIEELLSSATDRTVDPIPFKMVVLQTIYSRSDHKALAPSVPMPGQNA</sequence>
<keyword evidence="3" id="KW-0175">Coiled coil</keyword>
<keyword evidence="2" id="KW-0653">Protein transport</keyword>
<feature type="coiled-coil region" evidence="3">
    <location>
        <begin position="46"/>
        <end position="73"/>
    </location>
</feature>
<dbReference type="InterPro" id="IPR014812">
    <property type="entry name" value="Vps51"/>
</dbReference>
<keyword evidence="2" id="KW-0813">Transport</keyword>
<evidence type="ECO:0000256" key="3">
    <source>
        <dbReference type="SAM" id="Coils"/>
    </source>
</evidence>
<proteinExistence type="inferred from homology"/>
<dbReference type="PANTHER" id="PTHR15954">
    <property type="entry name" value="VACUOLAR PROTEIN SORTING-ASSOCIATED PROTEIN 51 HOMOLOG"/>
    <property type="match status" value="1"/>
</dbReference>
<evidence type="ECO:0000313" key="4">
    <source>
        <dbReference type="EMBL" id="KAK8841418.1"/>
    </source>
</evidence>
<dbReference type="PANTHER" id="PTHR15954:SF4">
    <property type="entry name" value="VACUOLAR PROTEIN SORTING-ASSOCIATED PROTEIN 51 HOMOLOG"/>
    <property type="match status" value="1"/>
</dbReference>
<comment type="similarity">
    <text evidence="1 2">Belongs to the VPS51 family.</text>
</comment>
<keyword evidence="2" id="KW-0333">Golgi apparatus</keyword>
<comment type="function">
    <text evidence="2">Acts as component of the GARP complex that is involved in retrograde transport from early and late endosomes to the trans-Golgi network (TGN).</text>
</comment>
<evidence type="ECO:0000256" key="2">
    <source>
        <dbReference type="RuleBase" id="RU368010"/>
    </source>
</evidence>
<keyword evidence="2" id="KW-0445">Lipid transport</keyword>
<evidence type="ECO:0000313" key="5">
    <source>
        <dbReference type="Proteomes" id="UP001470230"/>
    </source>
</evidence>
<comment type="subunit">
    <text evidence="2">Component of the Golgi-associated retrograde protein (GARP) complex.</text>
</comment>
<keyword evidence="5" id="KW-1185">Reference proteome</keyword>